<dbReference type="PROSITE" id="PS51233">
    <property type="entry name" value="VWFD"/>
    <property type="match status" value="2"/>
</dbReference>
<dbReference type="PANTHER" id="PTHR46160">
    <property type="entry name" value="ALPHA-TECTORIN-RELATED"/>
    <property type="match status" value="1"/>
</dbReference>
<keyword evidence="8" id="KW-1185">Reference proteome</keyword>
<keyword evidence="5" id="KW-0325">Glycoprotein</keyword>
<dbReference type="InterPro" id="IPR014853">
    <property type="entry name" value="VWF/SSPO/ZAN-like_Cys-rich_dom"/>
</dbReference>
<dbReference type="FunFam" id="2.10.25.10:FF:000055">
    <property type="entry name" value="alpha-tectorin isoform X1"/>
    <property type="match status" value="1"/>
</dbReference>
<dbReference type="PANTHER" id="PTHR46160:SF9">
    <property type="entry name" value="PROTEIN PRY2-RELATED"/>
    <property type="match status" value="1"/>
</dbReference>
<reference evidence="7" key="1">
    <citation type="journal article" date="2022" name="bioRxiv">
        <title>Sequencing and chromosome-scale assembly of the giantPleurodeles waltlgenome.</title>
        <authorList>
            <person name="Brown T."/>
            <person name="Elewa A."/>
            <person name="Iarovenko S."/>
            <person name="Subramanian E."/>
            <person name="Araus A.J."/>
            <person name="Petzold A."/>
            <person name="Susuki M."/>
            <person name="Suzuki K.-i.T."/>
            <person name="Hayashi T."/>
            <person name="Toyoda A."/>
            <person name="Oliveira C."/>
            <person name="Osipova E."/>
            <person name="Leigh N.D."/>
            <person name="Simon A."/>
            <person name="Yun M.H."/>
        </authorList>
    </citation>
    <scope>NUCLEOTIDE SEQUENCE</scope>
    <source>
        <strain evidence="7">20211129_DDA</strain>
        <tissue evidence="7">Liver</tissue>
    </source>
</reference>
<sequence>MCMNDGFKQILCEALKTYADACLRKKVKIYEWRSIAECPVQCPLNSQFVPCGSACPATCNDAALPEMCSEACVESCQCNPGFVLKEGKCIAKSTCGCVFEGRQYGPGQTFWRNDKCTEKCECSPETNKVNCKEAKCKLNEKCDVVKGIRDCYPTSYGTCSASGDPHYVTFDGVRYNFMGTCVYLLAGLCKKSNDLTVFQVFVQNDNRGSKVVSFTSLVQVMVYNFDITISKEYPNKIMLNGLLINLPYSVDNLSIYTQGYQCYVQTSFGLLVTFDWKSYVSVKIPSTYAGAVCGLCGDFNGDKSKELTMKNNSLTTDATAFGKSWKVRDVPGCSERDNTDCSDLTSVEREQREKKKDCFILVDPSGPFRGCHAVIDPQGAFKDCVYDTCFYKGRQDIICQVIASYAAACQDAGITVYPWRLVPFTINVENEKYGNGKVSVTKMVVVEVFGYRLMLLQKKRGVVRVNGLNKNLPLTLQQGQIRVYQHGIRTIVETDFGLAVSYDMIYQVVVTVPGNYRGKLEGLCGNYNGDTRDEFLLPSNTLALDATKFGTGWKVNVEGVNCSEGCGGSGNACPFCSNAKMNVFQQDNYCGFFKQAGGPLSACYATINPDLYYNNCLFDLCAGNGDQNILCHNIQSCVAA</sequence>
<dbReference type="Pfam" id="PF01826">
    <property type="entry name" value="TIL"/>
    <property type="match status" value="1"/>
</dbReference>
<evidence type="ECO:0000313" key="7">
    <source>
        <dbReference type="EMBL" id="KAJ1132319.1"/>
    </source>
</evidence>
<keyword evidence="2" id="KW-0732">Signal</keyword>
<evidence type="ECO:0000256" key="2">
    <source>
        <dbReference type="ARBA" id="ARBA00022729"/>
    </source>
</evidence>
<evidence type="ECO:0000256" key="5">
    <source>
        <dbReference type="ARBA" id="ARBA00023180"/>
    </source>
</evidence>
<dbReference type="Pfam" id="PF12714">
    <property type="entry name" value="TILa"/>
    <property type="match status" value="1"/>
</dbReference>
<dbReference type="GO" id="GO:0016020">
    <property type="term" value="C:membrane"/>
    <property type="evidence" value="ECO:0007669"/>
    <property type="project" value="UniProtKB-SubCell"/>
</dbReference>
<organism evidence="7 8">
    <name type="scientific">Pleurodeles waltl</name>
    <name type="common">Iberian ribbed newt</name>
    <dbReference type="NCBI Taxonomy" id="8319"/>
    <lineage>
        <taxon>Eukaryota</taxon>
        <taxon>Metazoa</taxon>
        <taxon>Chordata</taxon>
        <taxon>Craniata</taxon>
        <taxon>Vertebrata</taxon>
        <taxon>Euteleostomi</taxon>
        <taxon>Amphibia</taxon>
        <taxon>Batrachia</taxon>
        <taxon>Caudata</taxon>
        <taxon>Salamandroidea</taxon>
        <taxon>Salamandridae</taxon>
        <taxon>Pleurodelinae</taxon>
        <taxon>Pleurodeles</taxon>
    </lineage>
</organism>
<dbReference type="InterPro" id="IPR025615">
    <property type="entry name" value="TILa_dom"/>
</dbReference>
<keyword evidence="3" id="KW-0472">Membrane</keyword>
<comment type="subcellular location">
    <subcellularLocation>
        <location evidence="1">Membrane</location>
    </subcellularLocation>
</comment>
<evidence type="ECO:0000256" key="1">
    <source>
        <dbReference type="ARBA" id="ARBA00004370"/>
    </source>
</evidence>
<proteinExistence type="predicted"/>
<name>A0AAV7PZH6_PLEWA</name>
<accession>A0AAV7PZH6</accession>
<dbReference type="CDD" id="cd19941">
    <property type="entry name" value="TIL"/>
    <property type="match status" value="1"/>
</dbReference>
<dbReference type="Pfam" id="PF00094">
    <property type="entry name" value="VWD"/>
    <property type="match status" value="2"/>
</dbReference>
<protein>
    <recommendedName>
        <fullName evidence="6">VWFD domain-containing protein</fullName>
    </recommendedName>
</protein>
<feature type="domain" description="VWFD" evidence="6">
    <location>
        <begin position="157"/>
        <end position="334"/>
    </location>
</feature>
<dbReference type="SMART" id="SM00216">
    <property type="entry name" value="VWD"/>
    <property type="match status" value="2"/>
</dbReference>
<dbReference type="InterPro" id="IPR001846">
    <property type="entry name" value="VWF_type-D"/>
</dbReference>
<dbReference type="Gene3D" id="2.10.25.10">
    <property type="entry name" value="Laminin"/>
    <property type="match status" value="1"/>
</dbReference>
<comment type="caution">
    <text evidence="7">The sequence shown here is derived from an EMBL/GenBank/DDBJ whole genome shotgun (WGS) entry which is preliminary data.</text>
</comment>
<evidence type="ECO:0000256" key="3">
    <source>
        <dbReference type="ARBA" id="ARBA00023136"/>
    </source>
</evidence>
<gene>
    <name evidence="7" type="ORF">NDU88_010644</name>
</gene>
<feature type="domain" description="VWFD" evidence="6">
    <location>
        <begin position="369"/>
        <end position="563"/>
    </location>
</feature>
<evidence type="ECO:0000313" key="8">
    <source>
        <dbReference type="Proteomes" id="UP001066276"/>
    </source>
</evidence>
<dbReference type="AlphaFoldDB" id="A0AAV7PZH6"/>
<evidence type="ECO:0000259" key="6">
    <source>
        <dbReference type="PROSITE" id="PS51233"/>
    </source>
</evidence>
<evidence type="ECO:0000256" key="4">
    <source>
        <dbReference type="ARBA" id="ARBA00023157"/>
    </source>
</evidence>
<keyword evidence="4" id="KW-1015">Disulfide bond</keyword>
<dbReference type="EMBL" id="JANPWB010000011">
    <property type="protein sequence ID" value="KAJ1132319.1"/>
    <property type="molecule type" value="Genomic_DNA"/>
</dbReference>
<dbReference type="InterPro" id="IPR002919">
    <property type="entry name" value="TIL_dom"/>
</dbReference>
<dbReference type="SMART" id="SM00832">
    <property type="entry name" value="C8"/>
    <property type="match status" value="2"/>
</dbReference>
<dbReference type="Pfam" id="PF08742">
    <property type="entry name" value="C8"/>
    <property type="match status" value="3"/>
</dbReference>
<dbReference type="InterPro" id="IPR052749">
    <property type="entry name" value="Alpha-tectorin"/>
</dbReference>
<dbReference type="Proteomes" id="UP001066276">
    <property type="component" value="Chromosome 7"/>
</dbReference>
<dbReference type="SUPFAM" id="SSF57567">
    <property type="entry name" value="Serine protease inhibitors"/>
    <property type="match status" value="1"/>
</dbReference>
<dbReference type="InterPro" id="IPR036084">
    <property type="entry name" value="Ser_inhib-like_sf"/>
</dbReference>